<dbReference type="Pfam" id="PF04607">
    <property type="entry name" value="RelA_SpoT"/>
    <property type="match status" value="1"/>
</dbReference>
<gene>
    <name evidence="3" type="ORF">AB3X52_01330</name>
</gene>
<evidence type="ECO:0000259" key="2">
    <source>
        <dbReference type="SMART" id="SM00954"/>
    </source>
</evidence>
<dbReference type="InterPro" id="IPR007685">
    <property type="entry name" value="RelA_SpoT"/>
</dbReference>
<organism evidence="3 4">
    <name type="scientific">Nocardioides eburneus</name>
    <dbReference type="NCBI Taxonomy" id="3231482"/>
    <lineage>
        <taxon>Bacteria</taxon>
        <taxon>Bacillati</taxon>
        <taxon>Actinomycetota</taxon>
        <taxon>Actinomycetes</taxon>
        <taxon>Propionibacteriales</taxon>
        <taxon>Nocardioidaceae</taxon>
        <taxon>Nocardioides</taxon>
    </lineage>
</organism>
<feature type="domain" description="RelA/SpoT" evidence="2">
    <location>
        <begin position="97"/>
        <end position="220"/>
    </location>
</feature>
<evidence type="ECO:0000313" key="3">
    <source>
        <dbReference type="EMBL" id="MEX0426242.1"/>
    </source>
</evidence>
<sequence>MIEQSPRVVAPRARTREKSPERVPDSGAVILERILSHPDLTGDDEDTAAQLRALQREFTRFRLRYKFAIDELTTKIAILREEFEQTHDHNPIEHVRTRLKSPESIFAKATRIGCPPSIPDIQAQVHDIAGVRLTCAFESDVYWIADMLTSQSDVTVVEVEDYIAQPKPNGYRSLHLTVEVPVYLSDRTEQVEVELQIRTIAMDFWASVEHKIYYKYDGEVPPGLLDELRVAAATAHDLDVRMARLRASVQGHRKGPTPA</sequence>
<dbReference type="InterPro" id="IPR052366">
    <property type="entry name" value="GTP_Pyrophosphokinase"/>
</dbReference>
<name>A0ABV3SV58_9ACTN</name>
<dbReference type="SMART" id="SM00954">
    <property type="entry name" value="RelA_SpoT"/>
    <property type="match status" value="1"/>
</dbReference>
<keyword evidence="4" id="KW-1185">Reference proteome</keyword>
<dbReference type="PANTHER" id="PTHR47837">
    <property type="entry name" value="GTP PYROPHOSPHOKINASE YJBM"/>
    <property type="match status" value="1"/>
</dbReference>
<dbReference type="EMBL" id="JBFPJR010000002">
    <property type="protein sequence ID" value="MEX0426242.1"/>
    <property type="molecule type" value="Genomic_DNA"/>
</dbReference>
<dbReference type="CDD" id="cd05399">
    <property type="entry name" value="NT_Rel-Spo_like"/>
    <property type="match status" value="1"/>
</dbReference>
<evidence type="ECO:0000313" key="4">
    <source>
        <dbReference type="Proteomes" id="UP001556631"/>
    </source>
</evidence>
<dbReference type="SUPFAM" id="SSF81301">
    <property type="entry name" value="Nucleotidyltransferase"/>
    <property type="match status" value="1"/>
</dbReference>
<feature type="compositionally biased region" description="Basic and acidic residues" evidence="1">
    <location>
        <begin position="14"/>
        <end position="23"/>
    </location>
</feature>
<dbReference type="RefSeq" id="WP_367990896.1">
    <property type="nucleotide sequence ID" value="NZ_JBFPJR010000002.1"/>
</dbReference>
<dbReference type="InterPro" id="IPR043519">
    <property type="entry name" value="NT_sf"/>
</dbReference>
<dbReference type="Gene3D" id="3.30.460.10">
    <property type="entry name" value="Beta Polymerase, domain 2"/>
    <property type="match status" value="1"/>
</dbReference>
<evidence type="ECO:0000256" key="1">
    <source>
        <dbReference type="SAM" id="MobiDB-lite"/>
    </source>
</evidence>
<dbReference type="PANTHER" id="PTHR47837:SF2">
    <property type="entry name" value="GTP PYROPHOSPHOKINASE YWAC"/>
    <property type="match status" value="1"/>
</dbReference>
<accession>A0ABV3SV58</accession>
<reference evidence="3 4" key="1">
    <citation type="submission" date="2024-07" db="EMBL/GenBank/DDBJ databases">
        <authorList>
            <person name="Lee S."/>
            <person name="Kang M."/>
        </authorList>
    </citation>
    <scope>NUCLEOTIDE SEQUENCE [LARGE SCALE GENOMIC DNA]</scope>
    <source>
        <strain evidence="3 4">DS6</strain>
    </source>
</reference>
<dbReference type="Proteomes" id="UP001556631">
    <property type="component" value="Unassembled WGS sequence"/>
</dbReference>
<comment type="caution">
    <text evidence="3">The sequence shown here is derived from an EMBL/GenBank/DDBJ whole genome shotgun (WGS) entry which is preliminary data.</text>
</comment>
<proteinExistence type="predicted"/>
<feature type="region of interest" description="Disordered" evidence="1">
    <location>
        <begin position="1"/>
        <end position="23"/>
    </location>
</feature>
<protein>
    <submittedName>
        <fullName evidence="3">GTP pyrophosphokinase family protein</fullName>
    </submittedName>
</protein>
<dbReference type="Gene3D" id="1.10.287.860">
    <property type="entry name" value="Nucleotidyltransferase"/>
    <property type="match status" value="1"/>
</dbReference>